<accession>Q5LP86</accession>
<dbReference type="AlphaFoldDB" id="Q5LP86"/>
<reference evidence="2 3" key="2">
    <citation type="journal article" date="2014" name="Stand. Genomic Sci.">
        <title>An updated genome annotation for the model marine bacterium Ruegeria pomeroyi DSS-3.</title>
        <authorList>
            <person name="Rivers A.R."/>
            <person name="Smith C.B."/>
            <person name="Moran M.A."/>
        </authorList>
    </citation>
    <scope>GENOME REANNOTATION</scope>
    <source>
        <strain evidence="3">ATCC 700808 / DSM 15171 / DSS-3</strain>
    </source>
</reference>
<evidence type="ECO:0000259" key="1">
    <source>
        <dbReference type="Pfam" id="PF06568"/>
    </source>
</evidence>
<reference evidence="2 3" key="1">
    <citation type="journal article" date="2004" name="Nature">
        <title>Genome sequence of Silicibacter pomeroyi reveals adaptations to the marine environment.</title>
        <authorList>
            <person name="Moran M.A."/>
            <person name="Buchan A."/>
            <person name="Gonzalez J.M."/>
            <person name="Heidelberg J.F."/>
            <person name="Whitman W.B."/>
            <person name="Kiene R.P."/>
            <person name="Henriksen J.R."/>
            <person name="King G.M."/>
            <person name="Belas R."/>
            <person name="Fuqua C."/>
            <person name="Brinkac L."/>
            <person name="Lewis M."/>
            <person name="Johri S."/>
            <person name="Weaver B."/>
            <person name="Pai G."/>
            <person name="Eisen J.A."/>
            <person name="Rahe E."/>
            <person name="Sheldon W.M."/>
            <person name="Ye W."/>
            <person name="Miller T.R."/>
            <person name="Carlton J."/>
            <person name="Rasko D.A."/>
            <person name="Paulsen I.T."/>
            <person name="Ren Q."/>
            <person name="Daugherty S.C."/>
            <person name="Deboy R.T."/>
            <person name="Dodson R.J."/>
            <person name="Durkin A.S."/>
            <person name="Madupu R."/>
            <person name="Nelson W.C."/>
            <person name="Sullivan S.A."/>
            <person name="Rosovitz M.J."/>
            <person name="Haft D.H."/>
            <person name="Selengut J."/>
            <person name="Ward N."/>
        </authorList>
    </citation>
    <scope>NUCLEOTIDE SEQUENCE [LARGE SCALE GENOMIC DNA]</scope>
    <source>
        <strain evidence="3">ATCC 700808 / DSM 15171 / DSS-3</strain>
    </source>
</reference>
<dbReference type="STRING" id="246200.SPO2962"/>
<dbReference type="EMBL" id="CP000031">
    <property type="protein sequence ID" value="AAV96203.1"/>
    <property type="molecule type" value="Genomic_DNA"/>
</dbReference>
<dbReference type="Pfam" id="PF06568">
    <property type="entry name" value="YjiS-like"/>
    <property type="match status" value="1"/>
</dbReference>
<protein>
    <recommendedName>
        <fullName evidence="1">YjiS-like domain-containing protein</fullName>
    </recommendedName>
</protein>
<dbReference type="KEGG" id="sil:SPO2962"/>
<dbReference type="eggNOG" id="COG5457">
    <property type="taxonomic scope" value="Bacteria"/>
</dbReference>
<dbReference type="PaxDb" id="246200-SPO2962"/>
<keyword evidence="3" id="KW-1185">Reference proteome</keyword>
<sequence>MRPRYTSRMKKGHDMSFVTVSHPCRPVRRTRLSAFYDLLALRRQRQELRHLDDRALDDMGITRAEARTEANRPFWDAPHHWLK</sequence>
<evidence type="ECO:0000313" key="3">
    <source>
        <dbReference type="Proteomes" id="UP000001023"/>
    </source>
</evidence>
<name>Q5LP86_RUEPO</name>
<dbReference type="InterPro" id="IPR009506">
    <property type="entry name" value="YjiS-like"/>
</dbReference>
<evidence type="ECO:0000313" key="2">
    <source>
        <dbReference type="EMBL" id="AAV96203.1"/>
    </source>
</evidence>
<proteinExistence type="predicted"/>
<organism evidence="2 3">
    <name type="scientific">Ruegeria pomeroyi (strain ATCC 700808 / DSM 15171 / DSS-3)</name>
    <name type="common">Silicibacter pomeroyi</name>
    <dbReference type="NCBI Taxonomy" id="246200"/>
    <lineage>
        <taxon>Bacteria</taxon>
        <taxon>Pseudomonadati</taxon>
        <taxon>Pseudomonadota</taxon>
        <taxon>Alphaproteobacteria</taxon>
        <taxon>Rhodobacterales</taxon>
        <taxon>Roseobacteraceae</taxon>
        <taxon>Ruegeria</taxon>
    </lineage>
</organism>
<feature type="domain" description="YjiS-like" evidence="1">
    <location>
        <begin position="40"/>
        <end position="67"/>
    </location>
</feature>
<gene>
    <name evidence="2" type="ordered locus">SPO2962</name>
</gene>
<dbReference type="HOGENOM" id="CLU_184490_2_0_5"/>
<dbReference type="Proteomes" id="UP000001023">
    <property type="component" value="Chromosome"/>
</dbReference>